<accession>A0A382JC16</accession>
<dbReference type="AlphaFoldDB" id="A0A382JC16"/>
<sequence>MKSFRTHIPEGTVTSGMIKSLGFLLRNKLSNKIKEGKSSGDTNEKLDALLDA</sequence>
<dbReference type="EMBL" id="UINC01073049">
    <property type="protein sequence ID" value="SVC09135.1"/>
    <property type="molecule type" value="Genomic_DNA"/>
</dbReference>
<evidence type="ECO:0000313" key="1">
    <source>
        <dbReference type="EMBL" id="SVC09135.1"/>
    </source>
</evidence>
<proteinExistence type="predicted"/>
<protein>
    <submittedName>
        <fullName evidence="1">Uncharacterized protein</fullName>
    </submittedName>
</protein>
<reference evidence="1" key="1">
    <citation type="submission" date="2018-05" db="EMBL/GenBank/DDBJ databases">
        <authorList>
            <person name="Lanie J.A."/>
            <person name="Ng W.-L."/>
            <person name="Kazmierczak K.M."/>
            <person name="Andrzejewski T.M."/>
            <person name="Davidsen T.M."/>
            <person name="Wayne K.J."/>
            <person name="Tettelin H."/>
            <person name="Glass J.I."/>
            <person name="Rusch D."/>
            <person name="Podicherti R."/>
            <person name="Tsui H.-C.T."/>
            <person name="Winkler M.E."/>
        </authorList>
    </citation>
    <scope>NUCLEOTIDE SEQUENCE</scope>
</reference>
<organism evidence="1">
    <name type="scientific">marine metagenome</name>
    <dbReference type="NCBI Taxonomy" id="408172"/>
    <lineage>
        <taxon>unclassified sequences</taxon>
        <taxon>metagenomes</taxon>
        <taxon>ecological metagenomes</taxon>
    </lineage>
</organism>
<name>A0A382JC16_9ZZZZ</name>
<gene>
    <name evidence="1" type="ORF">METZ01_LOCUS261989</name>
</gene>